<keyword evidence="2" id="KW-1185">Reference proteome</keyword>
<dbReference type="Proteomes" id="UP001632037">
    <property type="component" value="Unassembled WGS sequence"/>
</dbReference>
<reference evidence="1 2" key="1">
    <citation type="submission" date="2024-09" db="EMBL/GenBank/DDBJ databases">
        <title>Genome sequencing and assembly of Phytophthora oleae, isolate VK10A, causative agent of rot of olive drupes.</title>
        <authorList>
            <person name="Conti Taguali S."/>
            <person name="Riolo M."/>
            <person name="La Spada F."/>
            <person name="Cacciola S.O."/>
            <person name="Dionisio G."/>
        </authorList>
    </citation>
    <scope>NUCLEOTIDE SEQUENCE [LARGE SCALE GENOMIC DNA]</scope>
    <source>
        <strain evidence="1 2">VK10A</strain>
    </source>
</reference>
<proteinExistence type="predicted"/>
<dbReference type="AlphaFoldDB" id="A0ABD3FAU2"/>
<organism evidence="1 2">
    <name type="scientific">Phytophthora oleae</name>
    <dbReference type="NCBI Taxonomy" id="2107226"/>
    <lineage>
        <taxon>Eukaryota</taxon>
        <taxon>Sar</taxon>
        <taxon>Stramenopiles</taxon>
        <taxon>Oomycota</taxon>
        <taxon>Peronosporomycetes</taxon>
        <taxon>Peronosporales</taxon>
        <taxon>Peronosporaceae</taxon>
        <taxon>Phytophthora</taxon>
    </lineage>
</organism>
<accession>A0ABD3FAU2</accession>
<comment type="caution">
    <text evidence="1">The sequence shown here is derived from an EMBL/GenBank/DDBJ whole genome shotgun (WGS) entry which is preliminary data.</text>
</comment>
<sequence>MKTLATYDVKTIADLEANVDDFQDGIIELKAEKDRADWARAVRSWKQEVQYLNDQANITMVNEIPQYVYLLQ</sequence>
<evidence type="ECO:0000313" key="2">
    <source>
        <dbReference type="Proteomes" id="UP001632037"/>
    </source>
</evidence>
<protein>
    <recommendedName>
        <fullName evidence="3">Dynein heavy chain linker domain-containing protein</fullName>
    </recommendedName>
</protein>
<name>A0ABD3FAU2_9STRA</name>
<evidence type="ECO:0008006" key="3">
    <source>
        <dbReference type="Google" id="ProtNLM"/>
    </source>
</evidence>
<evidence type="ECO:0000313" key="1">
    <source>
        <dbReference type="EMBL" id="KAL3663421.1"/>
    </source>
</evidence>
<dbReference type="EMBL" id="JBIMZQ010000028">
    <property type="protein sequence ID" value="KAL3663421.1"/>
    <property type="molecule type" value="Genomic_DNA"/>
</dbReference>
<gene>
    <name evidence="1" type="ORF">V7S43_011826</name>
</gene>